<feature type="compositionally biased region" description="Basic and acidic residues" evidence="5">
    <location>
        <begin position="397"/>
        <end position="455"/>
    </location>
</feature>
<name>A0A9W6ZCV7_9STRA</name>
<feature type="domain" description="Protein kinase" evidence="6">
    <location>
        <begin position="99"/>
        <end position="380"/>
    </location>
</feature>
<dbReference type="GO" id="GO:0004674">
    <property type="term" value="F:protein serine/threonine kinase activity"/>
    <property type="evidence" value="ECO:0007669"/>
    <property type="project" value="TreeGrafter"/>
</dbReference>
<dbReference type="OrthoDB" id="4062651at2759"/>
<keyword evidence="4" id="KW-0067">ATP-binding</keyword>
<dbReference type="Pfam" id="PF07714">
    <property type="entry name" value="PK_Tyr_Ser-Thr"/>
    <property type="match status" value="1"/>
</dbReference>
<feature type="compositionally biased region" description="Pro residues" evidence="5">
    <location>
        <begin position="478"/>
        <end position="487"/>
    </location>
</feature>
<gene>
    <name evidence="7" type="ORF">TrRE_jg840</name>
</gene>
<feature type="compositionally biased region" description="Low complexity" evidence="5">
    <location>
        <begin position="266"/>
        <end position="281"/>
    </location>
</feature>
<evidence type="ECO:0000259" key="6">
    <source>
        <dbReference type="PROSITE" id="PS50011"/>
    </source>
</evidence>
<dbReference type="InterPro" id="IPR008271">
    <property type="entry name" value="Ser/Thr_kinase_AS"/>
</dbReference>
<dbReference type="InterPro" id="IPR000719">
    <property type="entry name" value="Prot_kinase_dom"/>
</dbReference>
<dbReference type="PANTHER" id="PTHR44329">
    <property type="entry name" value="SERINE/THREONINE-PROTEIN KINASE TNNI3K-RELATED"/>
    <property type="match status" value="1"/>
</dbReference>
<feature type="compositionally biased region" description="Basic and acidic residues" evidence="5">
    <location>
        <begin position="621"/>
        <end position="639"/>
    </location>
</feature>
<comment type="caution">
    <text evidence="7">The sequence shown here is derived from an EMBL/GenBank/DDBJ whole genome shotgun (WGS) entry which is preliminary data.</text>
</comment>
<dbReference type="InterPro" id="IPR001245">
    <property type="entry name" value="Ser-Thr/Tyr_kinase_cat_dom"/>
</dbReference>
<keyword evidence="1" id="KW-0808">Transferase</keyword>
<evidence type="ECO:0000256" key="3">
    <source>
        <dbReference type="ARBA" id="ARBA00022777"/>
    </source>
</evidence>
<dbReference type="PROSITE" id="PS00108">
    <property type="entry name" value="PROTEIN_KINASE_ST"/>
    <property type="match status" value="1"/>
</dbReference>
<dbReference type="PROSITE" id="PS50011">
    <property type="entry name" value="PROTEIN_KINASE_DOM"/>
    <property type="match status" value="1"/>
</dbReference>
<dbReference type="GO" id="GO:0005524">
    <property type="term" value="F:ATP binding"/>
    <property type="evidence" value="ECO:0007669"/>
    <property type="project" value="UniProtKB-KW"/>
</dbReference>
<keyword evidence="3" id="KW-0418">Kinase</keyword>
<feature type="compositionally biased region" description="Basic and acidic residues" evidence="5">
    <location>
        <begin position="509"/>
        <end position="575"/>
    </location>
</feature>
<evidence type="ECO:0000256" key="4">
    <source>
        <dbReference type="ARBA" id="ARBA00022840"/>
    </source>
</evidence>
<feature type="region of interest" description="Disordered" evidence="5">
    <location>
        <begin position="383"/>
        <end position="575"/>
    </location>
</feature>
<dbReference type="EMBL" id="BRXZ01002007">
    <property type="protein sequence ID" value="GMH52092.1"/>
    <property type="molecule type" value="Genomic_DNA"/>
</dbReference>
<evidence type="ECO:0000313" key="7">
    <source>
        <dbReference type="EMBL" id="GMH52092.1"/>
    </source>
</evidence>
<accession>A0A9W6ZCV7</accession>
<dbReference type="Gene3D" id="1.10.510.10">
    <property type="entry name" value="Transferase(Phosphotransferase) domain 1"/>
    <property type="match status" value="1"/>
</dbReference>
<evidence type="ECO:0000256" key="2">
    <source>
        <dbReference type="ARBA" id="ARBA00022741"/>
    </source>
</evidence>
<dbReference type="InterPro" id="IPR051681">
    <property type="entry name" value="Ser/Thr_Kinases-Pseudokinases"/>
</dbReference>
<feature type="region of interest" description="Disordered" evidence="5">
    <location>
        <begin position="621"/>
        <end position="645"/>
    </location>
</feature>
<evidence type="ECO:0000256" key="1">
    <source>
        <dbReference type="ARBA" id="ARBA00022679"/>
    </source>
</evidence>
<dbReference type="Proteomes" id="UP001165082">
    <property type="component" value="Unassembled WGS sequence"/>
</dbReference>
<dbReference type="InterPro" id="IPR011009">
    <property type="entry name" value="Kinase-like_dom_sf"/>
</dbReference>
<sequence length="645" mass="71879">MLKTGKAVLKSTVKGASLLADSGILDNIPIVSNILCGAQLINEVLEGKESADTALAEVKQTVDLVCPIVVKIGQATDATDQGLNDNLKAVNDNLEELWEHIDKYVNKGKFVKYAAGESCSSAFEEGLERLRNALDTLSFTLTGETLVTVMRTEGKVDDLAEQMQKLGATKTVQQRRESRVSSMEIDERNVTWHEDAPFAQGSFGAVYRVTYERRIVAAKMCNMLLEISYGMRYLHGRPSPVIHGDLKSNNILIDREGSGKVADFGKSQSNSTSSHQSKRNSGVGTQGWTAPEILEKGSDALTLKADVYSFGIIIWECATKKIPWEGMTDNQINRAMIKEQRPQVDESMDKELRALMEQCWSEDPKDRPHFDVIVKKLEAIAPPKVRRTSSTGSASRQSEKDAQAAKELEELKASATRQSEKDAQAARELEELKAKLAESERARAVSRAKRGELERMNSAQKGDTEEETSKKADAPAPTTLPPPPPQPRQEVASPLASPVAQGSVGASEETVRLEKAYQDAKSKRDVPLMKELKGKIGESRKRDEEEKRRRTAEEEEKRRRAEEERRKAAEGQERREKIANLTEKLNNAIDRDDLDLVDKIQLQIDELQVGKFRSNEKLKAAAKEWVEDKEKAKEKHGPIEDWDTS</sequence>
<dbReference type="SUPFAM" id="SSF56112">
    <property type="entry name" value="Protein kinase-like (PK-like)"/>
    <property type="match status" value="1"/>
</dbReference>
<feature type="region of interest" description="Disordered" evidence="5">
    <location>
        <begin position="262"/>
        <end position="287"/>
    </location>
</feature>
<protein>
    <recommendedName>
        <fullName evidence="6">Protein kinase domain-containing protein</fullName>
    </recommendedName>
</protein>
<keyword evidence="2" id="KW-0547">Nucleotide-binding</keyword>
<proteinExistence type="predicted"/>
<feature type="non-terminal residue" evidence="7">
    <location>
        <position position="645"/>
    </location>
</feature>
<evidence type="ECO:0000313" key="8">
    <source>
        <dbReference type="Proteomes" id="UP001165082"/>
    </source>
</evidence>
<evidence type="ECO:0000256" key="5">
    <source>
        <dbReference type="SAM" id="MobiDB-lite"/>
    </source>
</evidence>
<organism evidence="7 8">
    <name type="scientific">Triparma retinervis</name>
    <dbReference type="NCBI Taxonomy" id="2557542"/>
    <lineage>
        <taxon>Eukaryota</taxon>
        <taxon>Sar</taxon>
        <taxon>Stramenopiles</taxon>
        <taxon>Ochrophyta</taxon>
        <taxon>Bolidophyceae</taxon>
        <taxon>Parmales</taxon>
        <taxon>Triparmaceae</taxon>
        <taxon>Triparma</taxon>
    </lineage>
</organism>
<dbReference type="SMART" id="SM00220">
    <property type="entry name" value="S_TKc"/>
    <property type="match status" value="1"/>
</dbReference>
<dbReference type="PANTHER" id="PTHR44329:SF288">
    <property type="entry name" value="MITOGEN-ACTIVATED PROTEIN KINASE KINASE KINASE 20"/>
    <property type="match status" value="1"/>
</dbReference>
<keyword evidence="8" id="KW-1185">Reference proteome</keyword>
<reference evidence="7" key="1">
    <citation type="submission" date="2022-07" db="EMBL/GenBank/DDBJ databases">
        <title>Genome analysis of Parmales, a sister group of diatoms, reveals the evolutionary specialization of diatoms from phago-mixotrophs to photoautotrophs.</title>
        <authorList>
            <person name="Ban H."/>
            <person name="Sato S."/>
            <person name="Yoshikawa S."/>
            <person name="Kazumasa Y."/>
            <person name="Nakamura Y."/>
            <person name="Ichinomiya M."/>
            <person name="Saitoh K."/>
            <person name="Sato N."/>
            <person name="Blanc-Mathieu R."/>
            <person name="Endo H."/>
            <person name="Kuwata A."/>
            <person name="Ogata H."/>
        </authorList>
    </citation>
    <scope>NUCLEOTIDE SEQUENCE</scope>
</reference>
<dbReference type="AlphaFoldDB" id="A0A9W6ZCV7"/>